<dbReference type="InterPro" id="IPR011009">
    <property type="entry name" value="Kinase-like_dom_sf"/>
</dbReference>
<evidence type="ECO:0000256" key="17">
    <source>
        <dbReference type="SAM" id="MobiDB-lite"/>
    </source>
</evidence>
<feature type="domain" description="Protein kinase" evidence="18">
    <location>
        <begin position="54"/>
        <end position="342"/>
    </location>
</feature>
<dbReference type="GO" id="GO:0030332">
    <property type="term" value="F:cyclin binding"/>
    <property type="evidence" value="ECO:0007669"/>
    <property type="project" value="TreeGrafter"/>
</dbReference>
<evidence type="ECO:0000256" key="5">
    <source>
        <dbReference type="ARBA" id="ARBA00022527"/>
    </source>
</evidence>
<feature type="binding site" evidence="15">
    <location>
        <position position="84"/>
    </location>
    <ligand>
        <name>ATP</name>
        <dbReference type="ChEBI" id="CHEBI:30616"/>
    </ligand>
</feature>
<dbReference type="PROSITE" id="PS00108">
    <property type="entry name" value="PROTEIN_KINASE_ST"/>
    <property type="match status" value="1"/>
</dbReference>
<keyword evidence="6" id="KW-0597">Phosphoprotein</keyword>
<comment type="catalytic activity">
    <reaction evidence="13">
        <text>L-threonyl-[protein] + ATP = O-phospho-L-threonyl-[protein] + ADP + H(+)</text>
        <dbReference type="Rhea" id="RHEA:46608"/>
        <dbReference type="Rhea" id="RHEA-COMP:11060"/>
        <dbReference type="Rhea" id="RHEA-COMP:11605"/>
        <dbReference type="ChEBI" id="CHEBI:15378"/>
        <dbReference type="ChEBI" id="CHEBI:30013"/>
        <dbReference type="ChEBI" id="CHEBI:30616"/>
        <dbReference type="ChEBI" id="CHEBI:61977"/>
        <dbReference type="ChEBI" id="CHEBI:456216"/>
        <dbReference type="EC" id="2.7.11.22"/>
    </reaction>
</comment>
<dbReference type="PROSITE" id="PS50011">
    <property type="entry name" value="PROTEIN_KINASE_DOM"/>
    <property type="match status" value="1"/>
</dbReference>
<comment type="caution">
    <text evidence="19">The sequence shown here is derived from an EMBL/GenBank/DDBJ whole genome shotgun (WGS) entry which is preliminary data.</text>
</comment>
<evidence type="ECO:0000256" key="2">
    <source>
        <dbReference type="ARBA" id="ARBA00006485"/>
    </source>
</evidence>
<evidence type="ECO:0000256" key="15">
    <source>
        <dbReference type="PROSITE-ProRule" id="PRU10141"/>
    </source>
</evidence>
<evidence type="ECO:0000256" key="7">
    <source>
        <dbReference type="ARBA" id="ARBA00022618"/>
    </source>
</evidence>
<dbReference type="GO" id="GO:0004693">
    <property type="term" value="F:cyclin-dependent protein serine/threonine kinase activity"/>
    <property type="evidence" value="ECO:0007669"/>
    <property type="project" value="UniProtKB-EC"/>
</dbReference>
<keyword evidence="8" id="KW-0808">Transferase</keyword>
<keyword evidence="10" id="KW-0418">Kinase</keyword>
<evidence type="ECO:0000256" key="6">
    <source>
        <dbReference type="ARBA" id="ARBA00022553"/>
    </source>
</evidence>
<evidence type="ECO:0000256" key="1">
    <source>
        <dbReference type="ARBA" id="ARBA00004496"/>
    </source>
</evidence>
<dbReference type="GO" id="GO:0005524">
    <property type="term" value="F:ATP binding"/>
    <property type="evidence" value="ECO:0007669"/>
    <property type="project" value="UniProtKB-UniRule"/>
</dbReference>
<evidence type="ECO:0000256" key="4">
    <source>
        <dbReference type="ARBA" id="ARBA00022490"/>
    </source>
</evidence>
<dbReference type="GO" id="GO:0007165">
    <property type="term" value="P:signal transduction"/>
    <property type="evidence" value="ECO:0007669"/>
    <property type="project" value="TreeGrafter"/>
</dbReference>
<dbReference type="GO" id="GO:0010468">
    <property type="term" value="P:regulation of gene expression"/>
    <property type="evidence" value="ECO:0007669"/>
    <property type="project" value="TreeGrafter"/>
</dbReference>
<gene>
    <name evidence="19" type="ORF">JTE90_024257</name>
</gene>
<keyword evidence="5 16" id="KW-0723">Serine/threonine-protein kinase</keyword>
<dbReference type="FunFam" id="1.10.510.10:FF:000205">
    <property type="entry name" value="Cyclin-dependent kinase 6"/>
    <property type="match status" value="1"/>
</dbReference>
<evidence type="ECO:0000256" key="11">
    <source>
        <dbReference type="ARBA" id="ARBA00022840"/>
    </source>
</evidence>
<evidence type="ECO:0000256" key="16">
    <source>
        <dbReference type="RuleBase" id="RU000304"/>
    </source>
</evidence>
<dbReference type="GO" id="GO:0005634">
    <property type="term" value="C:nucleus"/>
    <property type="evidence" value="ECO:0007669"/>
    <property type="project" value="TreeGrafter"/>
</dbReference>
<dbReference type="EC" id="2.7.11.22" evidence="3"/>
<keyword evidence="12" id="KW-0131">Cell cycle</keyword>
<dbReference type="GO" id="GO:0000082">
    <property type="term" value="P:G1/S transition of mitotic cell cycle"/>
    <property type="evidence" value="ECO:0007669"/>
    <property type="project" value="TreeGrafter"/>
</dbReference>
<evidence type="ECO:0000313" key="19">
    <source>
        <dbReference type="EMBL" id="KAG8197857.1"/>
    </source>
</evidence>
<dbReference type="EMBL" id="JAFNEN010000048">
    <property type="protein sequence ID" value="KAG8197857.1"/>
    <property type="molecule type" value="Genomic_DNA"/>
</dbReference>
<dbReference type="Gene3D" id="1.10.510.10">
    <property type="entry name" value="Transferase(Phosphotransferase) domain 1"/>
    <property type="match status" value="1"/>
</dbReference>
<evidence type="ECO:0000259" key="18">
    <source>
        <dbReference type="PROSITE" id="PS50011"/>
    </source>
</evidence>
<dbReference type="Gene3D" id="3.30.200.20">
    <property type="entry name" value="Phosphorylase Kinase, domain 1"/>
    <property type="match status" value="1"/>
</dbReference>
<dbReference type="InterPro" id="IPR000719">
    <property type="entry name" value="Prot_kinase_dom"/>
</dbReference>
<dbReference type="CDD" id="cd07838">
    <property type="entry name" value="STKc_CDK4_6_like"/>
    <property type="match status" value="1"/>
</dbReference>
<dbReference type="PANTHER" id="PTHR24056">
    <property type="entry name" value="CELL DIVISION PROTEIN KINASE"/>
    <property type="match status" value="1"/>
</dbReference>
<keyword evidence="11 15" id="KW-0067">ATP-binding</keyword>
<dbReference type="SMART" id="SM00220">
    <property type="entry name" value="S_TKc"/>
    <property type="match status" value="1"/>
</dbReference>
<proteinExistence type="inferred from homology"/>
<dbReference type="PANTHER" id="PTHR24056:SF472">
    <property type="entry name" value="CYCLIN-DEPENDENT KINASE 4, ISOFORM A"/>
    <property type="match status" value="1"/>
</dbReference>
<evidence type="ECO:0000256" key="8">
    <source>
        <dbReference type="ARBA" id="ARBA00022679"/>
    </source>
</evidence>
<dbReference type="AlphaFoldDB" id="A0AAV6VMD5"/>
<feature type="region of interest" description="Disordered" evidence="17">
    <location>
        <begin position="16"/>
        <end position="48"/>
    </location>
</feature>
<name>A0AAV6VMD5_9ARAC</name>
<dbReference type="GO" id="GO:0051301">
    <property type="term" value="P:cell division"/>
    <property type="evidence" value="ECO:0007669"/>
    <property type="project" value="UniProtKB-KW"/>
</dbReference>
<evidence type="ECO:0000256" key="13">
    <source>
        <dbReference type="ARBA" id="ARBA00047811"/>
    </source>
</evidence>
<dbReference type="Pfam" id="PF00069">
    <property type="entry name" value="Pkinase"/>
    <property type="match status" value="1"/>
</dbReference>
<evidence type="ECO:0000313" key="20">
    <source>
        <dbReference type="Proteomes" id="UP000827092"/>
    </source>
</evidence>
<dbReference type="PROSITE" id="PS00107">
    <property type="entry name" value="PROTEIN_KINASE_ATP"/>
    <property type="match status" value="1"/>
</dbReference>
<dbReference type="GO" id="GO:0005737">
    <property type="term" value="C:cytoplasm"/>
    <property type="evidence" value="ECO:0007669"/>
    <property type="project" value="UniProtKB-SubCell"/>
</dbReference>
<dbReference type="SUPFAM" id="SSF56112">
    <property type="entry name" value="Protein kinase-like (PK-like)"/>
    <property type="match status" value="1"/>
</dbReference>
<dbReference type="FunFam" id="3.30.200.20:FF:000124">
    <property type="entry name" value="Cyclin-dependent kinase 4"/>
    <property type="match status" value="1"/>
</dbReference>
<evidence type="ECO:0000256" key="12">
    <source>
        <dbReference type="ARBA" id="ARBA00023306"/>
    </source>
</evidence>
<feature type="compositionally biased region" description="Low complexity" evidence="17">
    <location>
        <begin position="32"/>
        <end position="45"/>
    </location>
</feature>
<reference evidence="19 20" key="1">
    <citation type="journal article" date="2022" name="Nat. Ecol. Evol.">
        <title>A masculinizing supergene underlies an exaggerated male reproductive morph in a spider.</title>
        <authorList>
            <person name="Hendrickx F."/>
            <person name="De Corte Z."/>
            <person name="Sonet G."/>
            <person name="Van Belleghem S.M."/>
            <person name="Kostlbacher S."/>
            <person name="Vangestel C."/>
        </authorList>
    </citation>
    <scope>NUCLEOTIDE SEQUENCE [LARGE SCALE GENOMIC DNA]</scope>
    <source>
        <strain evidence="19">W744_W776</strain>
    </source>
</reference>
<dbReference type="GO" id="GO:0000307">
    <property type="term" value="C:cyclin-dependent protein kinase holoenzyme complex"/>
    <property type="evidence" value="ECO:0007669"/>
    <property type="project" value="TreeGrafter"/>
</dbReference>
<dbReference type="Proteomes" id="UP000827092">
    <property type="component" value="Unassembled WGS sequence"/>
</dbReference>
<keyword evidence="7" id="KW-0132">Cell division</keyword>
<keyword evidence="9 15" id="KW-0547">Nucleotide-binding</keyword>
<comment type="catalytic activity">
    <reaction evidence="14">
        <text>L-seryl-[protein] + ATP = O-phospho-L-seryl-[protein] + ADP + H(+)</text>
        <dbReference type="Rhea" id="RHEA:17989"/>
        <dbReference type="Rhea" id="RHEA-COMP:9863"/>
        <dbReference type="Rhea" id="RHEA-COMP:11604"/>
        <dbReference type="ChEBI" id="CHEBI:15378"/>
        <dbReference type="ChEBI" id="CHEBI:29999"/>
        <dbReference type="ChEBI" id="CHEBI:30616"/>
        <dbReference type="ChEBI" id="CHEBI:83421"/>
        <dbReference type="ChEBI" id="CHEBI:456216"/>
        <dbReference type="EC" id="2.7.11.22"/>
    </reaction>
</comment>
<protein>
    <recommendedName>
        <fullName evidence="3">cyclin-dependent kinase</fullName>
        <ecNumber evidence="3">2.7.11.22</ecNumber>
    </recommendedName>
</protein>
<sequence>MFAWYKSDRRLCQAGTAGIDLPPMPRPKKHPPQGGTSPQQPPSTGIIHDTADNYEEVGLIGTGAYGTVYKARDLKKEGRFVALKKVRVPLTEEGVPLGTLREIALLKHLESFDHPNVVKLLDICHGPRLPEEQQLILYLVFEHVDQDLATYLENCPRPGLPHDKIREIFYQILSSIDFLHCNRIVHRDLKPQNILITNTGLVKVADFGLARIFESQVPVTSIVVTLWYRSPEVLLQSSYATAVDLWSCGCIFAELYRRKPLFRGQSEVDQLRKIFELMGPPEESEWPEVSVPWVSFKNYRKQPLESAVPEINAEGLDLLQKLLIFNPLQRISAKDAMNHNFFTDFELQKPLYKAKKRKSARLSVGSEPGTSTAKK</sequence>
<accession>A0AAV6VMD5</accession>
<comment type="similarity">
    <text evidence="2">Belongs to the protein kinase superfamily. CMGC Ser/Thr protein kinase family. CDC2/CDKX subfamily.</text>
</comment>
<keyword evidence="20" id="KW-1185">Reference proteome</keyword>
<dbReference type="InterPro" id="IPR008271">
    <property type="entry name" value="Ser/Thr_kinase_AS"/>
</dbReference>
<keyword evidence="4" id="KW-0963">Cytoplasm</keyword>
<organism evidence="19 20">
    <name type="scientific">Oedothorax gibbosus</name>
    <dbReference type="NCBI Taxonomy" id="931172"/>
    <lineage>
        <taxon>Eukaryota</taxon>
        <taxon>Metazoa</taxon>
        <taxon>Ecdysozoa</taxon>
        <taxon>Arthropoda</taxon>
        <taxon>Chelicerata</taxon>
        <taxon>Arachnida</taxon>
        <taxon>Araneae</taxon>
        <taxon>Araneomorphae</taxon>
        <taxon>Entelegynae</taxon>
        <taxon>Araneoidea</taxon>
        <taxon>Linyphiidae</taxon>
        <taxon>Erigoninae</taxon>
        <taxon>Oedothorax</taxon>
    </lineage>
</organism>
<evidence type="ECO:0000256" key="10">
    <source>
        <dbReference type="ARBA" id="ARBA00022777"/>
    </source>
</evidence>
<dbReference type="InterPro" id="IPR050108">
    <property type="entry name" value="CDK"/>
</dbReference>
<comment type="subcellular location">
    <subcellularLocation>
        <location evidence="1">Cytoplasm</location>
    </subcellularLocation>
</comment>
<evidence type="ECO:0000256" key="3">
    <source>
        <dbReference type="ARBA" id="ARBA00012425"/>
    </source>
</evidence>
<dbReference type="InterPro" id="IPR017441">
    <property type="entry name" value="Protein_kinase_ATP_BS"/>
</dbReference>
<evidence type="ECO:0000256" key="9">
    <source>
        <dbReference type="ARBA" id="ARBA00022741"/>
    </source>
</evidence>
<evidence type="ECO:0000256" key="14">
    <source>
        <dbReference type="ARBA" id="ARBA00048367"/>
    </source>
</evidence>
<dbReference type="GO" id="GO:0010389">
    <property type="term" value="P:regulation of G2/M transition of mitotic cell cycle"/>
    <property type="evidence" value="ECO:0007669"/>
    <property type="project" value="TreeGrafter"/>
</dbReference>